<comment type="caution">
    <text evidence="2">The sequence shown here is derived from an EMBL/GenBank/DDBJ whole genome shotgun (WGS) entry which is preliminary data.</text>
</comment>
<dbReference type="EMBL" id="DVFK01000040">
    <property type="protein sequence ID" value="HIQ67422.1"/>
    <property type="molecule type" value="Genomic_DNA"/>
</dbReference>
<protein>
    <submittedName>
        <fullName evidence="2">Sugar ABC transporter substrate-binding protein</fullName>
    </submittedName>
</protein>
<dbReference type="PANTHER" id="PTHR43649">
    <property type="entry name" value="ARABINOSE-BINDING PROTEIN-RELATED"/>
    <property type="match status" value="1"/>
</dbReference>
<organism evidence="2 3">
    <name type="scientific">Candidatus Faecousia excrementigallinarum</name>
    <dbReference type="NCBI Taxonomy" id="2840806"/>
    <lineage>
        <taxon>Bacteria</taxon>
        <taxon>Bacillati</taxon>
        <taxon>Bacillota</taxon>
        <taxon>Clostridia</taxon>
        <taxon>Eubacteriales</taxon>
        <taxon>Oscillospiraceae</taxon>
        <taxon>Faecousia</taxon>
    </lineage>
</organism>
<dbReference type="SUPFAM" id="SSF53850">
    <property type="entry name" value="Periplasmic binding protein-like II"/>
    <property type="match status" value="1"/>
</dbReference>
<keyword evidence="1" id="KW-0732">Signal</keyword>
<gene>
    <name evidence="2" type="ORF">IAB74_02790</name>
</gene>
<evidence type="ECO:0000313" key="3">
    <source>
        <dbReference type="Proteomes" id="UP000886796"/>
    </source>
</evidence>
<dbReference type="Gene3D" id="3.40.190.10">
    <property type="entry name" value="Periplasmic binding protein-like II"/>
    <property type="match status" value="1"/>
</dbReference>
<dbReference type="AlphaFoldDB" id="A0A9D0Z1P9"/>
<reference evidence="2" key="1">
    <citation type="submission" date="2020-10" db="EMBL/GenBank/DDBJ databases">
        <authorList>
            <person name="Gilroy R."/>
        </authorList>
    </citation>
    <scope>NUCLEOTIDE SEQUENCE</scope>
    <source>
        <strain evidence="2">13361</strain>
    </source>
</reference>
<evidence type="ECO:0000256" key="1">
    <source>
        <dbReference type="SAM" id="SignalP"/>
    </source>
</evidence>
<dbReference type="InterPro" id="IPR006059">
    <property type="entry name" value="SBP"/>
</dbReference>
<dbReference type="Proteomes" id="UP000886796">
    <property type="component" value="Unassembled WGS sequence"/>
</dbReference>
<sequence>MKKTLKKALALLLCLATLCSFAACSPADNDETTGTTSGSSENETTAGGETEKVELTYSFWGSEEEAANTQEVLDIFNASQDRIHVTAVAIPWETYMEKLNTMATGGNLPDCGLMTEAGVLQFAEMGLLSDVSSMYADAAEKPLASATYTYQGKEIAYASANNSLVMYYNKDMFDAAGLPYPPANAADAWTWEEFVDVAKKLTLDANGNNAASPDFDPNNIVQYGCMIENLTWQLEVWCRSNGSGFYNDDGTEVTINEKAATDAIQAIADLYLVHHVAPLSTGLTDDGVQRSLIAKTCAMTTNGAWNIGTCLSAAREEGLNYGIAVLPYMKEKVTISTGGPNVVFSQTEHPEEAMEFIKWYSSEENSWDNLIAAGIWMPTTSGYYNDEALTEKWLKNPAYPEYEEAKAVLCDYVRDYAVPTSWYYTNNTTDFNTLLGSILGDVWTGNKTAEQVINENYDSLVAAFDGMGA</sequence>
<accession>A0A9D0Z1P9</accession>
<dbReference type="PROSITE" id="PS51257">
    <property type="entry name" value="PROKAR_LIPOPROTEIN"/>
    <property type="match status" value="1"/>
</dbReference>
<dbReference type="PANTHER" id="PTHR43649:SF12">
    <property type="entry name" value="DIACETYLCHITOBIOSE BINDING PROTEIN DASA"/>
    <property type="match status" value="1"/>
</dbReference>
<feature type="signal peptide" evidence="1">
    <location>
        <begin position="1"/>
        <end position="22"/>
    </location>
</feature>
<proteinExistence type="predicted"/>
<dbReference type="CDD" id="cd13585">
    <property type="entry name" value="PBP2_TMBP_like"/>
    <property type="match status" value="1"/>
</dbReference>
<feature type="chain" id="PRO_5038758683" evidence="1">
    <location>
        <begin position="23"/>
        <end position="469"/>
    </location>
</feature>
<reference evidence="2" key="2">
    <citation type="journal article" date="2021" name="PeerJ">
        <title>Extensive microbial diversity within the chicken gut microbiome revealed by metagenomics and culture.</title>
        <authorList>
            <person name="Gilroy R."/>
            <person name="Ravi A."/>
            <person name="Getino M."/>
            <person name="Pursley I."/>
            <person name="Horton D.L."/>
            <person name="Alikhan N.F."/>
            <person name="Baker D."/>
            <person name="Gharbi K."/>
            <person name="Hall N."/>
            <person name="Watson M."/>
            <person name="Adriaenssens E.M."/>
            <person name="Foster-Nyarko E."/>
            <person name="Jarju S."/>
            <person name="Secka A."/>
            <person name="Antonio M."/>
            <person name="Oren A."/>
            <person name="Chaudhuri R.R."/>
            <person name="La Ragione R."/>
            <person name="Hildebrand F."/>
            <person name="Pallen M.J."/>
        </authorList>
    </citation>
    <scope>NUCLEOTIDE SEQUENCE</scope>
    <source>
        <strain evidence="2">13361</strain>
    </source>
</reference>
<name>A0A9D0Z1P9_9FIRM</name>
<dbReference type="Pfam" id="PF13416">
    <property type="entry name" value="SBP_bac_8"/>
    <property type="match status" value="1"/>
</dbReference>
<dbReference type="InterPro" id="IPR050490">
    <property type="entry name" value="Bact_solute-bd_prot1"/>
</dbReference>
<evidence type="ECO:0000313" key="2">
    <source>
        <dbReference type="EMBL" id="HIQ67422.1"/>
    </source>
</evidence>